<accession>A0A0N4X4E3</accession>
<sequence>LVRLHNRLVLADEPRNFIFNRLKAVVAHGGSTTRCSREASSLMLNMLYTSTSRHPTILKNVPVKSEKNDLRLQVQIRLCSRRCH</sequence>
<name>A0A0N4X4E3_HAEPC</name>
<proteinExistence type="predicted"/>
<dbReference type="AlphaFoldDB" id="A0A0N4X4E3"/>
<dbReference type="WBParaSite" id="HPLM_0001923501-mRNA-1">
    <property type="protein sequence ID" value="HPLM_0001923501-mRNA-1"/>
    <property type="gene ID" value="HPLM_0001923501"/>
</dbReference>
<protein>
    <submittedName>
        <fullName evidence="1">Cytochrome P450</fullName>
    </submittedName>
</protein>
<organism evidence="1">
    <name type="scientific">Haemonchus placei</name>
    <name type="common">Barber's pole worm</name>
    <dbReference type="NCBI Taxonomy" id="6290"/>
    <lineage>
        <taxon>Eukaryota</taxon>
        <taxon>Metazoa</taxon>
        <taxon>Ecdysozoa</taxon>
        <taxon>Nematoda</taxon>
        <taxon>Chromadorea</taxon>
        <taxon>Rhabditida</taxon>
        <taxon>Rhabditina</taxon>
        <taxon>Rhabditomorpha</taxon>
        <taxon>Strongyloidea</taxon>
        <taxon>Trichostrongylidae</taxon>
        <taxon>Haemonchus</taxon>
    </lineage>
</organism>
<evidence type="ECO:0000313" key="1">
    <source>
        <dbReference type="WBParaSite" id="HPLM_0001923501-mRNA-1"/>
    </source>
</evidence>
<reference evidence="1" key="1">
    <citation type="submission" date="2017-02" db="UniProtKB">
        <authorList>
            <consortium name="WormBaseParasite"/>
        </authorList>
    </citation>
    <scope>IDENTIFICATION</scope>
</reference>